<dbReference type="AlphaFoldDB" id="A0A5N0TDZ1"/>
<evidence type="ECO:0000256" key="4">
    <source>
        <dbReference type="ARBA" id="ARBA00023136"/>
    </source>
</evidence>
<evidence type="ECO:0000256" key="5">
    <source>
        <dbReference type="SAM" id="Phobius"/>
    </source>
</evidence>
<proteinExistence type="predicted"/>
<keyword evidence="8" id="KW-1185">Reference proteome</keyword>
<keyword evidence="2 5" id="KW-0812">Transmembrane</keyword>
<name>A0A5N0TDZ1_9GAMM</name>
<evidence type="ECO:0000313" key="8">
    <source>
        <dbReference type="Proteomes" id="UP000325372"/>
    </source>
</evidence>
<dbReference type="Proteomes" id="UP000325372">
    <property type="component" value="Unassembled WGS sequence"/>
</dbReference>
<comment type="caution">
    <text evidence="7">The sequence shown here is derived from an EMBL/GenBank/DDBJ whole genome shotgun (WGS) entry which is preliminary data.</text>
</comment>
<sequence length="97" mass="10377">MTRIAFLVAAALVAALGLVIGTLNADPVHLDLLWVQLNWPLGLVLLASLSLGIAIGVLMTWLVRVLPLRAHLRTVKRRQAESEASASQALTETASND</sequence>
<protein>
    <submittedName>
        <fullName evidence="7">LapA family protein</fullName>
    </submittedName>
</protein>
<feature type="transmembrane region" description="Helical" evidence="5">
    <location>
        <begin position="41"/>
        <end position="63"/>
    </location>
</feature>
<organism evidence="7 8">
    <name type="scientific">Marinihelvus fidelis</name>
    <dbReference type="NCBI Taxonomy" id="2613842"/>
    <lineage>
        <taxon>Bacteria</taxon>
        <taxon>Pseudomonadati</taxon>
        <taxon>Pseudomonadota</taxon>
        <taxon>Gammaproteobacteria</taxon>
        <taxon>Chromatiales</taxon>
        <taxon>Wenzhouxiangellaceae</taxon>
        <taxon>Marinihelvus</taxon>
    </lineage>
</organism>
<dbReference type="Pfam" id="PF06305">
    <property type="entry name" value="LapA_dom"/>
    <property type="match status" value="1"/>
</dbReference>
<dbReference type="GO" id="GO:0005886">
    <property type="term" value="C:plasma membrane"/>
    <property type="evidence" value="ECO:0007669"/>
    <property type="project" value="InterPro"/>
</dbReference>
<reference evidence="7 8" key="1">
    <citation type="submission" date="2019-09" db="EMBL/GenBank/DDBJ databases">
        <title>Wenzhouxiangella sp. Genome sequencing and assembly.</title>
        <authorList>
            <person name="Zhang R."/>
        </authorList>
    </citation>
    <scope>NUCLEOTIDE SEQUENCE [LARGE SCALE GENOMIC DNA]</scope>
    <source>
        <strain evidence="7 8">W260</strain>
    </source>
</reference>
<keyword evidence="1" id="KW-1003">Cell membrane</keyword>
<keyword evidence="4 5" id="KW-0472">Membrane</keyword>
<evidence type="ECO:0000256" key="2">
    <source>
        <dbReference type="ARBA" id="ARBA00022692"/>
    </source>
</evidence>
<feature type="domain" description="Lipopolysaccharide assembly protein A" evidence="6">
    <location>
        <begin position="23"/>
        <end position="84"/>
    </location>
</feature>
<dbReference type="EMBL" id="VYXP01000004">
    <property type="protein sequence ID" value="KAA9132056.1"/>
    <property type="molecule type" value="Genomic_DNA"/>
</dbReference>
<dbReference type="InterPro" id="IPR010445">
    <property type="entry name" value="LapA_dom"/>
</dbReference>
<evidence type="ECO:0000256" key="3">
    <source>
        <dbReference type="ARBA" id="ARBA00022989"/>
    </source>
</evidence>
<accession>A0A5N0TDZ1</accession>
<evidence type="ECO:0000259" key="6">
    <source>
        <dbReference type="Pfam" id="PF06305"/>
    </source>
</evidence>
<gene>
    <name evidence="7" type="ORF">F3N42_07760</name>
</gene>
<evidence type="ECO:0000256" key="1">
    <source>
        <dbReference type="ARBA" id="ARBA00022475"/>
    </source>
</evidence>
<evidence type="ECO:0000313" key="7">
    <source>
        <dbReference type="EMBL" id="KAA9132056.1"/>
    </source>
</evidence>
<dbReference type="RefSeq" id="WP_150863847.1">
    <property type="nucleotide sequence ID" value="NZ_VYXP01000004.1"/>
</dbReference>
<keyword evidence="3 5" id="KW-1133">Transmembrane helix</keyword>